<dbReference type="PROSITE" id="PS51733">
    <property type="entry name" value="BPL_LPL_CATALYTIC"/>
    <property type="match status" value="1"/>
</dbReference>
<dbReference type="PANTHER" id="PTHR12835">
    <property type="entry name" value="BIOTIN PROTEIN LIGASE"/>
    <property type="match status" value="1"/>
</dbReference>
<comment type="caution">
    <text evidence="3">The sequence shown here is derived from an EMBL/GenBank/DDBJ whole genome shotgun (WGS) entry which is preliminary data.</text>
</comment>
<evidence type="ECO:0000313" key="4">
    <source>
        <dbReference type="Proteomes" id="UP000245880"/>
    </source>
</evidence>
<dbReference type="CDD" id="cd16442">
    <property type="entry name" value="BPL"/>
    <property type="match status" value="1"/>
</dbReference>
<dbReference type="GO" id="GO:0004077">
    <property type="term" value="F:biotin--[biotin carboxyl-carrier protein] ligase activity"/>
    <property type="evidence" value="ECO:0007669"/>
    <property type="project" value="InterPro"/>
</dbReference>
<dbReference type="InterPro" id="IPR004143">
    <property type="entry name" value="BPL_LPL_catalytic"/>
</dbReference>
<dbReference type="SUPFAM" id="SSF55681">
    <property type="entry name" value="Class II aaRS and biotin synthetases"/>
    <property type="match status" value="1"/>
</dbReference>
<evidence type="ECO:0000256" key="1">
    <source>
        <dbReference type="ARBA" id="ARBA00022598"/>
    </source>
</evidence>
<dbReference type="NCBIfam" id="TIGR00121">
    <property type="entry name" value="birA_ligase"/>
    <property type="match status" value="1"/>
</dbReference>
<dbReference type="Pfam" id="PF03099">
    <property type="entry name" value="BPL_LplA_LipB"/>
    <property type="match status" value="1"/>
</dbReference>
<evidence type="ECO:0000313" key="3">
    <source>
        <dbReference type="EMBL" id="PWJ58244.1"/>
    </source>
</evidence>
<dbReference type="OrthoDB" id="9807064at2"/>
<gene>
    <name evidence="3" type="ORF">CLV98_104102</name>
</gene>
<dbReference type="Gene3D" id="3.30.930.10">
    <property type="entry name" value="Bira Bifunctional Protein, Domain 2"/>
    <property type="match status" value="1"/>
</dbReference>
<organism evidence="3 4">
    <name type="scientific">Dyadobacter jejuensis</name>
    <dbReference type="NCBI Taxonomy" id="1082580"/>
    <lineage>
        <taxon>Bacteria</taxon>
        <taxon>Pseudomonadati</taxon>
        <taxon>Bacteroidota</taxon>
        <taxon>Cytophagia</taxon>
        <taxon>Cytophagales</taxon>
        <taxon>Spirosomataceae</taxon>
        <taxon>Dyadobacter</taxon>
    </lineage>
</organism>
<dbReference type="Proteomes" id="UP000245880">
    <property type="component" value="Unassembled WGS sequence"/>
</dbReference>
<dbReference type="PANTHER" id="PTHR12835:SF5">
    <property type="entry name" value="BIOTIN--PROTEIN LIGASE"/>
    <property type="match status" value="1"/>
</dbReference>
<keyword evidence="4" id="KW-1185">Reference proteome</keyword>
<dbReference type="EMBL" id="QGDT01000004">
    <property type="protein sequence ID" value="PWJ58244.1"/>
    <property type="molecule type" value="Genomic_DNA"/>
</dbReference>
<feature type="domain" description="BPL/LPL catalytic" evidence="2">
    <location>
        <begin position="1"/>
        <end position="187"/>
    </location>
</feature>
<dbReference type="RefSeq" id="WP_109674122.1">
    <property type="nucleotide sequence ID" value="NZ_QGDT01000004.1"/>
</dbReference>
<sequence length="254" mass="27653">MYNSISNTGIIGKKVVYLPSCHSTNDIAAELVHQKAFEEGTVVITDNQTGGRGQRGTNWSSVTGMNLTFSILLKPKGVPIMEQFLLSQTVAIGLVTGLKELGLVATIKWPNDIYIGDRKICGTLIENSIQGGGIASTIAGIGLNVNQLDFGAIRATSLALLSGKKWSLQQVFEVLLIAIDKALLRLYAGEVDAIRSLYRDKLLGMNEIRGFKVQGQLMQATVVGVTAQGRLLLRTLQGSVLEMDLKELQWLWEH</sequence>
<dbReference type="InterPro" id="IPR045864">
    <property type="entry name" value="aa-tRNA-synth_II/BPL/LPL"/>
</dbReference>
<dbReference type="InterPro" id="IPR004408">
    <property type="entry name" value="Biotin_CoA_COase_ligase"/>
</dbReference>
<name>A0A316AMF0_9BACT</name>
<proteinExistence type="predicted"/>
<accession>A0A316AMF0</accession>
<dbReference type="GO" id="GO:0005737">
    <property type="term" value="C:cytoplasm"/>
    <property type="evidence" value="ECO:0007669"/>
    <property type="project" value="TreeGrafter"/>
</dbReference>
<keyword evidence="1 3" id="KW-0436">Ligase</keyword>
<reference evidence="3 4" key="1">
    <citation type="submission" date="2018-03" db="EMBL/GenBank/DDBJ databases">
        <title>Genomic Encyclopedia of Archaeal and Bacterial Type Strains, Phase II (KMG-II): from individual species to whole genera.</title>
        <authorList>
            <person name="Goeker M."/>
        </authorList>
    </citation>
    <scope>NUCLEOTIDE SEQUENCE [LARGE SCALE GENOMIC DNA]</scope>
    <source>
        <strain evidence="3 4">DSM 100346</strain>
    </source>
</reference>
<dbReference type="AlphaFoldDB" id="A0A316AMF0"/>
<protein>
    <submittedName>
        <fullName evidence="3">BirA family biotin operon repressor/biotin-[acetyl-CoA-carboxylase] ligase</fullName>
    </submittedName>
</protein>
<evidence type="ECO:0000259" key="2">
    <source>
        <dbReference type="PROSITE" id="PS51733"/>
    </source>
</evidence>